<proteinExistence type="predicted"/>
<keyword evidence="1" id="KW-0812">Transmembrane</keyword>
<organism evidence="3 4">
    <name type="scientific">Maribellus luteus</name>
    <dbReference type="NCBI Taxonomy" id="2305463"/>
    <lineage>
        <taxon>Bacteria</taxon>
        <taxon>Pseudomonadati</taxon>
        <taxon>Bacteroidota</taxon>
        <taxon>Bacteroidia</taxon>
        <taxon>Marinilabiliales</taxon>
        <taxon>Prolixibacteraceae</taxon>
        <taxon>Maribellus</taxon>
    </lineage>
</organism>
<protein>
    <submittedName>
        <fullName evidence="3">Thioredoxin</fullName>
    </submittedName>
</protein>
<feature type="transmembrane region" description="Helical" evidence="1">
    <location>
        <begin position="6"/>
        <end position="23"/>
    </location>
</feature>
<dbReference type="InterPro" id="IPR036249">
    <property type="entry name" value="Thioredoxin-like_sf"/>
</dbReference>
<dbReference type="CDD" id="cd02947">
    <property type="entry name" value="TRX_family"/>
    <property type="match status" value="1"/>
</dbReference>
<evidence type="ECO:0000259" key="2">
    <source>
        <dbReference type="PROSITE" id="PS51352"/>
    </source>
</evidence>
<dbReference type="Pfam" id="PF00085">
    <property type="entry name" value="Thioredoxin"/>
    <property type="match status" value="1"/>
</dbReference>
<keyword evidence="1" id="KW-1133">Transmembrane helix</keyword>
<dbReference type="InterPro" id="IPR013766">
    <property type="entry name" value="Thioredoxin_domain"/>
</dbReference>
<dbReference type="PROSITE" id="PS51352">
    <property type="entry name" value="THIOREDOXIN_2"/>
    <property type="match status" value="1"/>
</dbReference>
<dbReference type="AlphaFoldDB" id="A0A399SXF4"/>
<dbReference type="OrthoDB" id="9794348at2"/>
<dbReference type="EMBL" id="QWGR01000012">
    <property type="protein sequence ID" value="RIJ46727.1"/>
    <property type="molecule type" value="Genomic_DNA"/>
</dbReference>
<name>A0A399SXF4_9BACT</name>
<evidence type="ECO:0000313" key="3">
    <source>
        <dbReference type="EMBL" id="RIJ46727.1"/>
    </source>
</evidence>
<dbReference type="RefSeq" id="WP_119439273.1">
    <property type="nucleotide sequence ID" value="NZ_QWGR01000012.1"/>
</dbReference>
<keyword evidence="4" id="KW-1185">Reference proteome</keyword>
<feature type="domain" description="Thioredoxin" evidence="2">
    <location>
        <begin position="37"/>
        <end position="156"/>
    </location>
</feature>
<keyword evidence="1" id="KW-0472">Membrane</keyword>
<dbReference type="Gene3D" id="3.40.30.10">
    <property type="entry name" value="Glutaredoxin"/>
    <property type="match status" value="1"/>
</dbReference>
<accession>A0A399SXF4</accession>
<evidence type="ECO:0000256" key="1">
    <source>
        <dbReference type="SAM" id="Phobius"/>
    </source>
</evidence>
<dbReference type="SUPFAM" id="SSF52833">
    <property type="entry name" value="Thioredoxin-like"/>
    <property type="match status" value="1"/>
</dbReference>
<gene>
    <name evidence="3" type="ORF">D1614_17520</name>
</gene>
<reference evidence="3 4" key="1">
    <citation type="submission" date="2018-08" db="EMBL/GenBank/DDBJ databases">
        <title>Pallidiluteibacterium maritimus gen. nov., sp. nov., isolated from coastal sediment.</title>
        <authorList>
            <person name="Zhou L.Y."/>
        </authorList>
    </citation>
    <scope>NUCLEOTIDE SEQUENCE [LARGE SCALE GENOMIC DNA]</scope>
    <source>
        <strain evidence="3 4">XSD2</strain>
    </source>
</reference>
<comment type="caution">
    <text evidence="3">The sequence shown here is derived from an EMBL/GenBank/DDBJ whole genome shotgun (WGS) entry which is preliminary data.</text>
</comment>
<dbReference type="Proteomes" id="UP000265926">
    <property type="component" value="Unassembled WGS sequence"/>
</dbReference>
<evidence type="ECO:0000313" key="4">
    <source>
        <dbReference type="Proteomes" id="UP000265926"/>
    </source>
</evidence>
<sequence>MVKKNGFLVILILLVGALLILLFNRDKLYDYISGQMQQQNSEQENFVAKQFVESNYNYAENGKDFEFTLLQFKSSGCAICKQMEPVLDEIRNWNGAKVNVQLIQIMNPDSQEMMKYFGVSAVPMHILLNKNGEEFSRNYGFISVNDLKSRFQENKGSDTN</sequence>